<sequence>MQTNQFAGAVSAILGIIHQYLEQQMNEAVKVAVQIQSDRLRDEAQRENAKFLKTVDENMKKIIKEQV</sequence>
<organism evidence="1">
    <name type="scientific">Tanacetum cinerariifolium</name>
    <name type="common">Dalmatian daisy</name>
    <name type="synonym">Chrysanthemum cinerariifolium</name>
    <dbReference type="NCBI Taxonomy" id="118510"/>
    <lineage>
        <taxon>Eukaryota</taxon>
        <taxon>Viridiplantae</taxon>
        <taxon>Streptophyta</taxon>
        <taxon>Embryophyta</taxon>
        <taxon>Tracheophyta</taxon>
        <taxon>Spermatophyta</taxon>
        <taxon>Magnoliopsida</taxon>
        <taxon>eudicotyledons</taxon>
        <taxon>Gunneridae</taxon>
        <taxon>Pentapetalae</taxon>
        <taxon>asterids</taxon>
        <taxon>campanulids</taxon>
        <taxon>Asterales</taxon>
        <taxon>Asteraceae</taxon>
        <taxon>Asteroideae</taxon>
        <taxon>Anthemideae</taxon>
        <taxon>Anthemidinae</taxon>
        <taxon>Tanacetum</taxon>
    </lineage>
</organism>
<dbReference type="EMBL" id="BKCJ011779358">
    <property type="protein sequence ID" value="GFD52211.1"/>
    <property type="molecule type" value="Genomic_DNA"/>
</dbReference>
<evidence type="ECO:0000313" key="1">
    <source>
        <dbReference type="EMBL" id="GFD52211.1"/>
    </source>
</evidence>
<accession>A0A699X505</accession>
<gene>
    <name evidence="1" type="ORF">Tci_924180</name>
</gene>
<comment type="caution">
    <text evidence="1">The sequence shown here is derived from an EMBL/GenBank/DDBJ whole genome shotgun (WGS) entry which is preliminary data.</text>
</comment>
<name>A0A699X505_TANCI</name>
<reference evidence="1" key="1">
    <citation type="journal article" date="2019" name="Sci. Rep.">
        <title>Draft genome of Tanacetum cinerariifolium, the natural source of mosquito coil.</title>
        <authorList>
            <person name="Yamashiro T."/>
            <person name="Shiraishi A."/>
            <person name="Satake H."/>
            <person name="Nakayama K."/>
        </authorList>
    </citation>
    <scope>NUCLEOTIDE SEQUENCE</scope>
</reference>
<feature type="non-terminal residue" evidence="1">
    <location>
        <position position="67"/>
    </location>
</feature>
<proteinExistence type="predicted"/>
<dbReference type="AlphaFoldDB" id="A0A699X505"/>
<protein>
    <submittedName>
        <fullName evidence="1">Uncharacterized protein</fullName>
    </submittedName>
</protein>